<accession>A0A1A9WFS3</accession>
<dbReference type="EnsemblMetazoa" id="GBRI018121-RA">
    <property type="protein sequence ID" value="GBRI018121-PA"/>
    <property type="gene ID" value="GBRI018121"/>
</dbReference>
<keyword evidence="1" id="KW-1133">Transmembrane helix</keyword>
<dbReference type="AlphaFoldDB" id="A0A1A9WFS3"/>
<keyword evidence="1" id="KW-0472">Membrane</keyword>
<organism evidence="2 3">
    <name type="scientific">Glossina brevipalpis</name>
    <dbReference type="NCBI Taxonomy" id="37001"/>
    <lineage>
        <taxon>Eukaryota</taxon>
        <taxon>Metazoa</taxon>
        <taxon>Ecdysozoa</taxon>
        <taxon>Arthropoda</taxon>
        <taxon>Hexapoda</taxon>
        <taxon>Insecta</taxon>
        <taxon>Pterygota</taxon>
        <taxon>Neoptera</taxon>
        <taxon>Endopterygota</taxon>
        <taxon>Diptera</taxon>
        <taxon>Brachycera</taxon>
        <taxon>Muscomorpha</taxon>
        <taxon>Hippoboscoidea</taxon>
        <taxon>Glossinidae</taxon>
        <taxon>Glossina</taxon>
    </lineage>
</organism>
<evidence type="ECO:0000313" key="2">
    <source>
        <dbReference type="EnsemblMetazoa" id="GBRI018121-PA"/>
    </source>
</evidence>
<dbReference type="Proteomes" id="UP000091820">
    <property type="component" value="Unassembled WGS sequence"/>
</dbReference>
<keyword evidence="3" id="KW-1185">Reference proteome</keyword>
<evidence type="ECO:0000256" key="1">
    <source>
        <dbReference type="SAM" id="Phobius"/>
    </source>
</evidence>
<sequence>MVRHRTVPQALLHYYPILKAFLLVFQMFITIERQFINFDKTLPEITDAGISLSFIEEKSLYLRSQKFSNRDNLRDRLGRDRCLTEALKLFSLFQKRNVTNHNNLPSYLSIHRTKLMMFEDKDEFVLVIFRLDNRITFVEVKISISMDSSWVRIDLFASHGCKNSTGKEHSSLKI</sequence>
<protein>
    <submittedName>
        <fullName evidence="2">Uncharacterized protein</fullName>
    </submittedName>
</protein>
<keyword evidence="1" id="KW-0812">Transmembrane</keyword>
<name>A0A1A9WFS3_9MUSC</name>
<feature type="transmembrane region" description="Helical" evidence="1">
    <location>
        <begin position="12"/>
        <end position="31"/>
    </location>
</feature>
<proteinExistence type="predicted"/>
<dbReference type="VEuPathDB" id="VectorBase:GBRI018121"/>
<evidence type="ECO:0000313" key="3">
    <source>
        <dbReference type="Proteomes" id="UP000091820"/>
    </source>
</evidence>
<reference evidence="2" key="2">
    <citation type="submission" date="2020-05" db="UniProtKB">
        <authorList>
            <consortium name="EnsemblMetazoa"/>
        </authorList>
    </citation>
    <scope>IDENTIFICATION</scope>
    <source>
        <strain evidence="2">IAEA</strain>
    </source>
</reference>
<reference evidence="3" key="1">
    <citation type="submission" date="2014-03" db="EMBL/GenBank/DDBJ databases">
        <authorList>
            <person name="Aksoy S."/>
            <person name="Warren W."/>
            <person name="Wilson R.K."/>
        </authorList>
    </citation>
    <scope>NUCLEOTIDE SEQUENCE [LARGE SCALE GENOMIC DNA]</scope>
    <source>
        <strain evidence="3">IAEA</strain>
    </source>
</reference>